<accession>A0A2C9JSZ7</accession>
<keyword evidence="2 3" id="KW-0040">ANK repeat</keyword>
<dbReference type="PANTHER" id="PTHR24180">
    <property type="entry name" value="CYCLIN-DEPENDENT KINASE INHIBITOR 2C-RELATED"/>
    <property type="match status" value="1"/>
</dbReference>
<dbReference type="VEuPathDB" id="VectorBase:BGLAX_047357"/>
<organism evidence="4 5">
    <name type="scientific">Biomphalaria glabrata</name>
    <name type="common">Bloodfluke planorb</name>
    <name type="synonym">Freshwater snail</name>
    <dbReference type="NCBI Taxonomy" id="6526"/>
    <lineage>
        <taxon>Eukaryota</taxon>
        <taxon>Metazoa</taxon>
        <taxon>Spiralia</taxon>
        <taxon>Lophotrochozoa</taxon>
        <taxon>Mollusca</taxon>
        <taxon>Gastropoda</taxon>
        <taxon>Heterobranchia</taxon>
        <taxon>Euthyneura</taxon>
        <taxon>Panpulmonata</taxon>
        <taxon>Hygrophila</taxon>
        <taxon>Lymnaeoidea</taxon>
        <taxon>Planorbidae</taxon>
        <taxon>Biomphalaria</taxon>
    </lineage>
</organism>
<dbReference type="PANTHER" id="PTHR24180:SF45">
    <property type="entry name" value="POLY [ADP-RIBOSE] POLYMERASE TANKYRASE"/>
    <property type="match status" value="1"/>
</dbReference>
<dbReference type="SMART" id="SM00248">
    <property type="entry name" value="ANK"/>
    <property type="match status" value="8"/>
</dbReference>
<dbReference type="Proteomes" id="UP000076420">
    <property type="component" value="Unassembled WGS sequence"/>
</dbReference>
<dbReference type="SUPFAM" id="SSF48403">
    <property type="entry name" value="Ankyrin repeat"/>
    <property type="match status" value="1"/>
</dbReference>
<evidence type="ECO:0000313" key="5">
    <source>
        <dbReference type="Proteomes" id="UP000076420"/>
    </source>
</evidence>
<protein>
    <submittedName>
        <fullName evidence="4">Uncharacterized protein</fullName>
    </submittedName>
</protein>
<dbReference type="InterPro" id="IPR036770">
    <property type="entry name" value="Ankyrin_rpt-contain_sf"/>
</dbReference>
<dbReference type="PROSITE" id="PS50297">
    <property type="entry name" value="ANK_REP_REGION"/>
    <property type="match status" value="3"/>
</dbReference>
<feature type="repeat" description="ANK" evidence="3">
    <location>
        <begin position="295"/>
        <end position="325"/>
    </location>
</feature>
<dbReference type="Gene3D" id="1.25.40.20">
    <property type="entry name" value="Ankyrin repeat-containing domain"/>
    <property type="match status" value="3"/>
</dbReference>
<dbReference type="EnsemblMetazoa" id="BGLB007566-RB">
    <property type="protein sequence ID" value="BGLB007566-PB"/>
    <property type="gene ID" value="BGLB007566"/>
</dbReference>
<evidence type="ECO:0000313" key="4">
    <source>
        <dbReference type="EnsemblMetazoa" id="BGLB007566-PB"/>
    </source>
</evidence>
<reference evidence="4" key="1">
    <citation type="submission" date="2020-05" db="UniProtKB">
        <authorList>
            <consortium name="EnsemblMetazoa"/>
        </authorList>
    </citation>
    <scope>IDENTIFICATION</scope>
    <source>
        <strain evidence="4">BB02</strain>
    </source>
</reference>
<gene>
    <name evidence="4" type="primary">106066871</name>
</gene>
<name>A0A2C9JSZ7_BIOGL</name>
<feature type="repeat" description="ANK" evidence="3">
    <location>
        <begin position="114"/>
        <end position="146"/>
    </location>
</feature>
<dbReference type="STRING" id="6526.A0A2C9JSZ7"/>
<dbReference type="Pfam" id="PF00023">
    <property type="entry name" value="Ank"/>
    <property type="match status" value="1"/>
</dbReference>
<dbReference type="PROSITE" id="PS50088">
    <property type="entry name" value="ANK_REPEAT"/>
    <property type="match status" value="4"/>
</dbReference>
<feature type="repeat" description="ANK" evidence="3">
    <location>
        <begin position="262"/>
        <end position="294"/>
    </location>
</feature>
<dbReference type="KEGG" id="bgt:106066871"/>
<dbReference type="AlphaFoldDB" id="A0A2C9JSZ7"/>
<evidence type="ECO:0000256" key="3">
    <source>
        <dbReference type="PROSITE-ProRule" id="PRU00023"/>
    </source>
</evidence>
<dbReference type="VEuPathDB" id="VectorBase:BGLB007566"/>
<dbReference type="InterPro" id="IPR002110">
    <property type="entry name" value="Ankyrin_rpt"/>
</dbReference>
<dbReference type="InterPro" id="IPR051637">
    <property type="entry name" value="Ank_repeat_dom-contain_49"/>
</dbReference>
<dbReference type="Pfam" id="PF12796">
    <property type="entry name" value="Ank_2"/>
    <property type="match status" value="2"/>
</dbReference>
<feature type="repeat" description="ANK" evidence="3">
    <location>
        <begin position="326"/>
        <end position="360"/>
    </location>
</feature>
<evidence type="ECO:0000256" key="2">
    <source>
        <dbReference type="ARBA" id="ARBA00023043"/>
    </source>
</evidence>
<sequence length="634" mass="71160">MSGVLELEGERWTFIKLTILKVNVASLTLAIVGCCFSIAKTEGQVQLKDLVMYREKASGCSSETSSTNTARVLLENGAQLDAERAFTQALKERNTKTLKYLLTECAEQTNAVRQKPEVLIEAVKIGDIHLIQLLLDAGADIDGVHNDETPLMTAVHTKVISFLLNKGANVNLKTNTTPLINLFSWKFLRNFKLTFHPKLTHEEMDKQLLVLIGMFLESGANLDDTDEYENTALIQSVTNEFSVKVLKYLLDRGADVNRRAIDGSTALHYAATLENHDFVAILLKCGALVDVKRGDGCTPLHEAVRAVDIVKLLLENQADVNAKDEEGDTPLTLAVNDYRDTDDVVEFLIASGADVNHRNKFGMSPLWLAAERRSRRRLVGLIRAKADLGHDDNQQKSALSIVLDKFFPHKEVQETATLLIEHGASAEFVKPDIIHRLIAAGNNGLLIQKLMTSGVCPSDIVLNKTNFNWPGTSLSPLAVSLILDNVDFVQYFFENWFLTKSDIKILCRNKTIMNFLQQRRTKALSYLKQVSRQPMRLELLCFTTVSSALGSDRGRRRRVHNSELPVPIQDKLLFLKVEEKVLEGVAEDGIKFLHELSHQDLERKRRNRISEFSVASRIRFTTDSRILIRQGIQC</sequence>
<keyword evidence="1" id="KW-0677">Repeat</keyword>
<dbReference type="PRINTS" id="PR01415">
    <property type="entry name" value="ANKYRIN"/>
</dbReference>
<proteinExistence type="predicted"/>
<evidence type="ECO:0000256" key="1">
    <source>
        <dbReference type="ARBA" id="ARBA00022737"/>
    </source>
</evidence>